<proteinExistence type="predicted"/>
<dbReference type="OrthoDB" id="7791409at2"/>
<feature type="chain" id="PRO_5011637720" description="DUF2125 domain-containing protein" evidence="1">
    <location>
        <begin position="25"/>
        <end position="510"/>
    </location>
</feature>
<reference evidence="3" key="1">
    <citation type="submission" date="2016-10" db="EMBL/GenBank/DDBJ databases">
        <authorList>
            <person name="Varghese N."/>
            <person name="Submissions S."/>
        </authorList>
    </citation>
    <scope>NUCLEOTIDE SEQUENCE [LARGE SCALE GENOMIC DNA]</scope>
    <source>
        <strain evidence="3">DSM 21424</strain>
    </source>
</reference>
<dbReference type="RefSeq" id="WP_090112194.1">
    <property type="nucleotide sequence ID" value="NZ_FNAT01000003.1"/>
</dbReference>
<evidence type="ECO:0000256" key="1">
    <source>
        <dbReference type="SAM" id="SignalP"/>
    </source>
</evidence>
<dbReference type="Proteomes" id="UP000198922">
    <property type="component" value="Unassembled WGS sequence"/>
</dbReference>
<gene>
    <name evidence="2" type="ORF">SAMN04488567_2372</name>
</gene>
<evidence type="ECO:0008006" key="4">
    <source>
        <dbReference type="Google" id="ProtNLM"/>
    </source>
</evidence>
<organism evidence="2 3">
    <name type="scientific">Limimaricola pyoseonensis</name>
    <dbReference type="NCBI Taxonomy" id="521013"/>
    <lineage>
        <taxon>Bacteria</taxon>
        <taxon>Pseudomonadati</taxon>
        <taxon>Pseudomonadota</taxon>
        <taxon>Alphaproteobacteria</taxon>
        <taxon>Rhodobacterales</taxon>
        <taxon>Paracoccaceae</taxon>
        <taxon>Limimaricola</taxon>
    </lineage>
</organism>
<evidence type="ECO:0000313" key="2">
    <source>
        <dbReference type="EMBL" id="SDE69392.1"/>
    </source>
</evidence>
<protein>
    <recommendedName>
        <fullName evidence="4">DUF2125 domain-containing protein</fullName>
    </recommendedName>
</protein>
<keyword evidence="1" id="KW-0732">Signal</keyword>
<accession>A0A1G7F0G5</accession>
<dbReference type="AlphaFoldDB" id="A0A1G7F0G5"/>
<dbReference type="STRING" id="521013.SAMN04488567_2372"/>
<dbReference type="EMBL" id="FNAT01000003">
    <property type="protein sequence ID" value="SDE69392.1"/>
    <property type="molecule type" value="Genomic_DNA"/>
</dbReference>
<feature type="signal peptide" evidence="1">
    <location>
        <begin position="1"/>
        <end position="24"/>
    </location>
</feature>
<name>A0A1G7F0G5_9RHOB</name>
<sequence>MTAPIRFAPAACAAALILPAAAQAEVTAAQVWQDWQAGAALWGETEITTQSEEMAGDTLTITGLELVTTGPDGRLEVSLPELRLTETAEGTVEVALSESYPVRLISTVPGEEGEARLQVRQQDLEVTVGGTPEAMRYDYAASRYTIALEEVTEAGTAIPAEAAISFNAIDGSYLTQTGADGQRMTDYDIAADSLDISVDATDMPGEAGPGSLKLRGSVADFALTAALALPEGMAEAPEGTIPEGFETRLDYATGPALIEFDVTDPEARVAGTARTGGGEVAFALDPARMSYDSRTRALDLALSESPVPFPLSLQIDEYGVGLDMPLAAGAAAQDFSGRVTLDGLALNEEVWRLFDPMAVLPREPATLIAELSGAAVLPQDLTAPETAEAVDNGAAMAEAAPELQALTLERLVLRLAGAELLGDGAFTFDNSDFETFEGIPRPEGQIDLRISGLNGLMQNLSTLGVIPTDQLMGARMMLGLFTTPVGEDELTSTIEINAEGQVIANGQRLQ</sequence>
<keyword evidence="3" id="KW-1185">Reference proteome</keyword>
<evidence type="ECO:0000313" key="3">
    <source>
        <dbReference type="Proteomes" id="UP000198922"/>
    </source>
</evidence>